<name>A0A2T7D3G7_9POAL</name>
<keyword evidence="3" id="KW-1185">Reference proteome</keyword>
<feature type="chain" id="PRO_5015488337" description="Pectinesterase inhibitor domain-containing protein" evidence="1">
    <location>
        <begin position="27"/>
        <end position="160"/>
    </location>
</feature>
<keyword evidence="1" id="KW-0732">Signal</keyword>
<proteinExistence type="predicted"/>
<evidence type="ECO:0000256" key="1">
    <source>
        <dbReference type="SAM" id="SignalP"/>
    </source>
</evidence>
<evidence type="ECO:0000313" key="3">
    <source>
        <dbReference type="Proteomes" id="UP000244336"/>
    </source>
</evidence>
<dbReference type="EMBL" id="CM009754">
    <property type="protein sequence ID" value="PUZ50063.1"/>
    <property type="molecule type" value="Genomic_DNA"/>
</dbReference>
<dbReference type="Proteomes" id="UP000244336">
    <property type="component" value="Chromosome 6"/>
</dbReference>
<dbReference type="Gramene" id="PUZ50063">
    <property type="protein sequence ID" value="PUZ50063"/>
    <property type="gene ID" value="GQ55_6G029700"/>
</dbReference>
<evidence type="ECO:0000313" key="2">
    <source>
        <dbReference type="EMBL" id="PUZ50063.1"/>
    </source>
</evidence>
<accession>A0A2T7D3G7</accession>
<dbReference type="OrthoDB" id="610439at2759"/>
<organism evidence="2 3">
    <name type="scientific">Panicum hallii var. hallii</name>
    <dbReference type="NCBI Taxonomy" id="1504633"/>
    <lineage>
        <taxon>Eukaryota</taxon>
        <taxon>Viridiplantae</taxon>
        <taxon>Streptophyta</taxon>
        <taxon>Embryophyta</taxon>
        <taxon>Tracheophyta</taxon>
        <taxon>Spermatophyta</taxon>
        <taxon>Magnoliopsida</taxon>
        <taxon>Liliopsida</taxon>
        <taxon>Poales</taxon>
        <taxon>Poaceae</taxon>
        <taxon>PACMAD clade</taxon>
        <taxon>Panicoideae</taxon>
        <taxon>Panicodae</taxon>
        <taxon>Paniceae</taxon>
        <taxon>Panicinae</taxon>
        <taxon>Panicum</taxon>
        <taxon>Panicum sect. Panicum</taxon>
    </lineage>
</organism>
<protein>
    <recommendedName>
        <fullName evidence="4">Pectinesterase inhibitor domain-containing protein</fullName>
    </recommendedName>
</protein>
<dbReference type="PROSITE" id="PS51257">
    <property type="entry name" value="PROKAR_LIPOPROTEIN"/>
    <property type="match status" value="1"/>
</dbReference>
<reference evidence="2 3" key="1">
    <citation type="submission" date="2018-04" db="EMBL/GenBank/DDBJ databases">
        <title>WGS assembly of Panicum hallii var. hallii HAL2.</title>
        <authorList>
            <person name="Lovell J."/>
            <person name="Jenkins J."/>
            <person name="Lowry D."/>
            <person name="Mamidi S."/>
            <person name="Sreedasyam A."/>
            <person name="Weng X."/>
            <person name="Barry K."/>
            <person name="Bonette J."/>
            <person name="Campitelli B."/>
            <person name="Daum C."/>
            <person name="Gordon S."/>
            <person name="Gould B."/>
            <person name="Lipzen A."/>
            <person name="MacQueen A."/>
            <person name="Palacio-Mejia J."/>
            <person name="Plott C."/>
            <person name="Shakirov E."/>
            <person name="Shu S."/>
            <person name="Yoshinaga Y."/>
            <person name="Zane M."/>
            <person name="Rokhsar D."/>
            <person name="Grimwood J."/>
            <person name="Schmutz J."/>
            <person name="Juenger T."/>
        </authorList>
    </citation>
    <scope>NUCLEOTIDE SEQUENCE [LARGE SCALE GENOMIC DNA]</scope>
    <source>
        <strain evidence="3">cv. HAL2</strain>
    </source>
</reference>
<evidence type="ECO:0008006" key="4">
    <source>
        <dbReference type="Google" id="ProtNLM"/>
    </source>
</evidence>
<gene>
    <name evidence="2" type="ORF">GQ55_6G029700</name>
</gene>
<dbReference type="PANTHER" id="PTHR34838">
    <property type="entry name" value="OS08G0142100 PROTEIN-RELATED"/>
    <property type="match status" value="1"/>
</dbReference>
<feature type="signal peptide" evidence="1">
    <location>
        <begin position="1"/>
        <end position="26"/>
    </location>
</feature>
<dbReference type="AlphaFoldDB" id="A0A2T7D3G7"/>
<sequence length="160" mass="16635">MRKGAVTSSVLVILVSLAALSTVGYACNQVPFLRWDEACLKACATAALYNLCQETLQHAPDAAEASVYALLAARFAGRSYDDSAGAAERLLAAGSSVPAYRRCVDSCDLWRLRYRYADAAAAVESCGKGLAAGAPLATMNAADRDRTVVASGLGALIVGK</sequence>
<dbReference type="PANTHER" id="PTHR34838:SF9">
    <property type="entry name" value="PECTINESTERASE INHIBITOR DOMAIN-CONTAINING PROTEIN"/>
    <property type="match status" value="1"/>
</dbReference>